<comment type="caution">
    <text evidence="2">The sequence shown here is derived from an EMBL/GenBank/DDBJ whole genome shotgun (WGS) entry which is preliminary data.</text>
</comment>
<dbReference type="Proteomes" id="UP001074726">
    <property type="component" value="Unassembled WGS sequence"/>
</dbReference>
<organism evidence="2 3">
    <name type="scientific">Nocardioides pini</name>
    <dbReference type="NCBI Taxonomy" id="2975053"/>
    <lineage>
        <taxon>Bacteria</taxon>
        <taxon>Bacillati</taxon>
        <taxon>Actinomycetota</taxon>
        <taxon>Actinomycetes</taxon>
        <taxon>Propionibacteriales</taxon>
        <taxon>Nocardioidaceae</taxon>
        <taxon>Nocardioides</taxon>
    </lineage>
</organism>
<gene>
    <name evidence="2" type="ORF">NYO98_09060</name>
</gene>
<dbReference type="EMBL" id="JAPPUX010000002">
    <property type="protein sequence ID" value="MCY4726427.1"/>
    <property type="molecule type" value="Genomic_DNA"/>
</dbReference>
<proteinExistence type="predicted"/>
<evidence type="ECO:0000313" key="3">
    <source>
        <dbReference type="Proteomes" id="UP001074726"/>
    </source>
</evidence>
<dbReference type="RefSeq" id="WP_268111295.1">
    <property type="nucleotide sequence ID" value="NZ_JAPPUX010000002.1"/>
</dbReference>
<keyword evidence="1" id="KW-0472">Membrane</keyword>
<name>A0ABT4CBT9_9ACTN</name>
<keyword evidence="1" id="KW-1133">Transmembrane helix</keyword>
<feature type="transmembrane region" description="Helical" evidence="1">
    <location>
        <begin position="63"/>
        <end position="82"/>
    </location>
</feature>
<reference evidence="2" key="1">
    <citation type="submission" date="2022-08" db="EMBL/GenBank/DDBJ databases">
        <title>Genome sequencing of Nocardioides sp. STR2.</title>
        <authorList>
            <person name="So Y."/>
        </authorList>
    </citation>
    <scope>NUCLEOTIDE SEQUENCE</scope>
    <source>
        <strain evidence="2">STR2</strain>
    </source>
</reference>
<evidence type="ECO:0000313" key="2">
    <source>
        <dbReference type="EMBL" id="MCY4726427.1"/>
    </source>
</evidence>
<protein>
    <submittedName>
        <fullName evidence="2">Uncharacterized protein</fullName>
    </submittedName>
</protein>
<accession>A0ABT4CBT9</accession>
<keyword evidence="1" id="KW-0812">Transmembrane</keyword>
<keyword evidence="3" id="KW-1185">Reference proteome</keyword>
<feature type="transmembrane region" description="Helical" evidence="1">
    <location>
        <begin position="102"/>
        <end position="123"/>
    </location>
</feature>
<evidence type="ECO:0000256" key="1">
    <source>
        <dbReference type="SAM" id="Phobius"/>
    </source>
</evidence>
<sequence>MTSTPRQRSAAALAAAAGLGFGIPGIFGMRHFVETGDIWTFAGFPTYGEGPFENIGLETSTPLLAGFVVVCLAEVGLAAALWRGEPKSTTLSHSLLPMEVAYWSGFALPFGFLLGIGRTALLLTRPRPFFGSLTTQPLPPVRHTARAAGVA</sequence>